<dbReference type="GO" id="GO:0046872">
    <property type="term" value="F:metal ion binding"/>
    <property type="evidence" value="ECO:0007669"/>
    <property type="project" value="UniProtKB-KW"/>
</dbReference>
<dbReference type="Pfam" id="PF01979">
    <property type="entry name" value="Amidohydro_1"/>
    <property type="match status" value="1"/>
</dbReference>
<dbReference type="AlphaFoldDB" id="A0A381V7E0"/>
<reference evidence="6" key="1">
    <citation type="submission" date="2018-05" db="EMBL/GenBank/DDBJ databases">
        <authorList>
            <person name="Lanie J.A."/>
            <person name="Ng W.-L."/>
            <person name="Kazmierczak K.M."/>
            <person name="Andrzejewski T.M."/>
            <person name="Davidsen T.M."/>
            <person name="Wayne K.J."/>
            <person name="Tettelin H."/>
            <person name="Glass J.I."/>
            <person name="Rusch D."/>
            <person name="Podicherti R."/>
            <person name="Tsui H.-C.T."/>
            <person name="Winkler M.E."/>
        </authorList>
    </citation>
    <scope>NUCLEOTIDE SEQUENCE</scope>
</reference>
<name>A0A381V7E0_9ZZZZ</name>
<keyword evidence="2" id="KW-0479">Metal-binding</keyword>
<keyword evidence="4" id="KW-0119">Carbohydrate metabolism</keyword>
<gene>
    <name evidence="6" type="ORF">METZ01_LOCUS89136</name>
</gene>
<dbReference type="EMBL" id="UINC01008053">
    <property type="protein sequence ID" value="SVA36282.1"/>
    <property type="molecule type" value="Genomic_DNA"/>
</dbReference>
<comment type="similarity">
    <text evidence="1">Belongs to the metallo-dependent hydrolases superfamily. NagA family.</text>
</comment>
<dbReference type="GO" id="GO:0008448">
    <property type="term" value="F:N-acetylglucosamine-6-phosphate deacetylase activity"/>
    <property type="evidence" value="ECO:0007669"/>
    <property type="project" value="InterPro"/>
</dbReference>
<accession>A0A381V7E0</accession>
<evidence type="ECO:0000259" key="5">
    <source>
        <dbReference type="Pfam" id="PF01979"/>
    </source>
</evidence>
<dbReference type="InterPro" id="IPR032466">
    <property type="entry name" value="Metal_Hydrolase"/>
</dbReference>
<dbReference type="NCBIfam" id="TIGR00221">
    <property type="entry name" value="nagA"/>
    <property type="match status" value="1"/>
</dbReference>
<dbReference type="PANTHER" id="PTHR11113">
    <property type="entry name" value="N-ACETYLGLUCOSAMINE-6-PHOSPHATE DEACETYLASE"/>
    <property type="match status" value="1"/>
</dbReference>
<evidence type="ECO:0000313" key="6">
    <source>
        <dbReference type="EMBL" id="SVA36282.1"/>
    </source>
</evidence>
<dbReference type="PANTHER" id="PTHR11113:SF14">
    <property type="entry name" value="N-ACETYLGLUCOSAMINE-6-PHOSPHATE DEACETYLASE"/>
    <property type="match status" value="1"/>
</dbReference>
<organism evidence="6">
    <name type="scientific">marine metagenome</name>
    <dbReference type="NCBI Taxonomy" id="408172"/>
    <lineage>
        <taxon>unclassified sequences</taxon>
        <taxon>metagenomes</taxon>
        <taxon>ecological metagenomes</taxon>
    </lineage>
</organism>
<dbReference type="InterPro" id="IPR011059">
    <property type="entry name" value="Metal-dep_hydrolase_composite"/>
</dbReference>
<dbReference type="PIRSF" id="PIRSF038994">
    <property type="entry name" value="NagA"/>
    <property type="match status" value="1"/>
</dbReference>
<dbReference type="Gene3D" id="3.20.20.140">
    <property type="entry name" value="Metal-dependent hydrolases"/>
    <property type="match status" value="1"/>
</dbReference>
<evidence type="ECO:0000256" key="4">
    <source>
        <dbReference type="ARBA" id="ARBA00023277"/>
    </source>
</evidence>
<keyword evidence="3" id="KW-0378">Hydrolase</keyword>
<proteinExistence type="inferred from homology"/>
<dbReference type="Gene3D" id="2.30.40.10">
    <property type="entry name" value="Urease, subunit C, domain 1"/>
    <property type="match status" value="1"/>
</dbReference>
<evidence type="ECO:0000256" key="1">
    <source>
        <dbReference type="ARBA" id="ARBA00010716"/>
    </source>
</evidence>
<sequence>MNKISGKIINHNESFFGELVFDENFIEISKISSHDQEQIIIPGFVDLHCHGGMNHDTMQGIASIKKMSEFHLLSGTTTLLPTTWTNTFDKTFETLDGFNDILLNNGSNNILGVHLEGPFINPAKLGAQPPFAQTPSIKFIQEIEKIAKVKIVTIAPELNGSDQVIDYLSNQNIKIQFGHSLADYSCCKSIMSKYSVGFTHLYNAMSGNDHRNPGVLTAALNDGEYAEIICDLHHVSEPAIKIAHKCIPKLYAITDSIGAAGMPNGLYDFANVSIEKKDDLIVLKDTSTLAGSVINMHSTFINLYKMNFSLQEAVAMTSYNAAQYINENDLGIIELNAKANILVLDKNLNLKEIYLNGKKINE</sequence>
<dbReference type="SUPFAM" id="SSF51556">
    <property type="entry name" value="Metallo-dependent hydrolases"/>
    <property type="match status" value="1"/>
</dbReference>
<protein>
    <recommendedName>
        <fullName evidence="5">Amidohydrolase-related domain-containing protein</fullName>
    </recommendedName>
</protein>
<evidence type="ECO:0000256" key="3">
    <source>
        <dbReference type="ARBA" id="ARBA00022801"/>
    </source>
</evidence>
<dbReference type="GO" id="GO:0006046">
    <property type="term" value="P:N-acetylglucosamine catabolic process"/>
    <property type="evidence" value="ECO:0007669"/>
    <property type="project" value="TreeGrafter"/>
</dbReference>
<dbReference type="InterPro" id="IPR003764">
    <property type="entry name" value="GlcNAc_6-P_deAcase"/>
</dbReference>
<feature type="domain" description="Amidohydrolase-related" evidence="5">
    <location>
        <begin position="39"/>
        <end position="357"/>
    </location>
</feature>
<evidence type="ECO:0000256" key="2">
    <source>
        <dbReference type="ARBA" id="ARBA00022723"/>
    </source>
</evidence>
<dbReference type="InterPro" id="IPR006680">
    <property type="entry name" value="Amidohydro-rel"/>
</dbReference>